<evidence type="ECO:0000313" key="9">
    <source>
        <dbReference type="Proteomes" id="UP000199183"/>
    </source>
</evidence>
<keyword evidence="5 6" id="KW-0472">Membrane</keyword>
<dbReference type="PANTHER" id="PTHR40077:SF1">
    <property type="entry name" value="MEMBRANE PROTEIN"/>
    <property type="match status" value="1"/>
</dbReference>
<dbReference type="InterPro" id="IPR023845">
    <property type="entry name" value="DUF3817_TM"/>
</dbReference>
<feature type="transmembrane region" description="Helical" evidence="6">
    <location>
        <begin position="139"/>
        <end position="159"/>
    </location>
</feature>
<keyword evidence="3 6" id="KW-0812">Transmembrane</keyword>
<organism evidence="8 9">
    <name type="scientific">Paramicrobacterium humi</name>
    <dbReference type="NCBI Taxonomy" id="640635"/>
    <lineage>
        <taxon>Bacteria</taxon>
        <taxon>Bacillati</taxon>
        <taxon>Actinomycetota</taxon>
        <taxon>Actinomycetes</taxon>
        <taxon>Micrococcales</taxon>
        <taxon>Microbacteriaceae</taxon>
        <taxon>Paramicrobacterium</taxon>
    </lineage>
</organism>
<dbReference type="AlphaFoldDB" id="A0A1H4MCM1"/>
<feature type="domain" description="DUF3817" evidence="7">
    <location>
        <begin position="18"/>
        <end position="105"/>
    </location>
</feature>
<evidence type="ECO:0000256" key="6">
    <source>
        <dbReference type="SAM" id="Phobius"/>
    </source>
</evidence>
<gene>
    <name evidence="8" type="ORF">SAMN04489806_1827</name>
</gene>
<feature type="transmembrane region" description="Helical" evidence="6">
    <location>
        <begin position="51"/>
        <end position="74"/>
    </location>
</feature>
<accession>A0A1H4MCM1</accession>
<reference evidence="8 9" key="1">
    <citation type="submission" date="2016-10" db="EMBL/GenBank/DDBJ databases">
        <authorList>
            <person name="de Groot N.N."/>
        </authorList>
    </citation>
    <scope>NUCLEOTIDE SEQUENCE [LARGE SCALE GENOMIC DNA]</scope>
    <source>
        <strain evidence="8 9">DSM 21799</strain>
    </source>
</reference>
<dbReference type="GO" id="GO:0005886">
    <property type="term" value="C:plasma membrane"/>
    <property type="evidence" value="ECO:0007669"/>
    <property type="project" value="UniProtKB-SubCell"/>
</dbReference>
<comment type="subcellular location">
    <subcellularLocation>
        <location evidence="1">Cell membrane</location>
        <topology evidence="1">Multi-pass membrane protein</topology>
    </subcellularLocation>
</comment>
<evidence type="ECO:0000256" key="3">
    <source>
        <dbReference type="ARBA" id="ARBA00022692"/>
    </source>
</evidence>
<evidence type="ECO:0000256" key="5">
    <source>
        <dbReference type="ARBA" id="ARBA00023136"/>
    </source>
</evidence>
<evidence type="ECO:0000259" key="7">
    <source>
        <dbReference type="Pfam" id="PF12823"/>
    </source>
</evidence>
<evidence type="ECO:0000256" key="2">
    <source>
        <dbReference type="ARBA" id="ARBA00022475"/>
    </source>
</evidence>
<dbReference type="STRING" id="640635.SAMN04489806_1827"/>
<evidence type="ECO:0000313" key="8">
    <source>
        <dbReference type="EMBL" id="SEB80766.1"/>
    </source>
</evidence>
<feature type="transmembrane region" description="Helical" evidence="6">
    <location>
        <begin position="20"/>
        <end position="44"/>
    </location>
</feature>
<evidence type="ECO:0000256" key="4">
    <source>
        <dbReference type="ARBA" id="ARBA00022989"/>
    </source>
</evidence>
<dbReference type="Pfam" id="PF12823">
    <property type="entry name" value="DUF3817"/>
    <property type="match status" value="1"/>
</dbReference>
<name>A0A1H4MCM1_9MICO</name>
<evidence type="ECO:0000256" key="1">
    <source>
        <dbReference type="ARBA" id="ARBA00004651"/>
    </source>
</evidence>
<dbReference type="OrthoDB" id="3396203at2"/>
<proteinExistence type="predicted"/>
<keyword evidence="2" id="KW-1003">Cell membrane</keyword>
<sequence length="167" mass="18527">MVSVTRTETSPTTLTPRRLYRVLAIAETVTWTLLIIGMLLKYVVQVGDWPVTVAGMTHGIVFVSYAFTAGLVGVNQRWSPLQIARAVATAIVPYATIPFDRRLERRRMLEGGWRREKTDDPRDATWVSACLRFFLAHPVLLSVLLVVAVAVVVSVLLILGPPTQWGA</sequence>
<keyword evidence="4 6" id="KW-1133">Transmembrane helix</keyword>
<keyword evidence="9" id="KW-1185">Reference proteome</keyword>
<dbReference type="Proteomes" id="UP000199183">
    <property type="component" value="Unassembled WGS sequence"/>
</dbReference>
<dbReference type="NCBIfam" id="TIGR03954">
    <property type="entry name" value="integ_memb_HG"/>
    <property type="match status" value="1"/>
</dbReference>
<dbReference type="EMBL" id="FNRY01000001">
    <property type="protein sequence ID" value="SEB80766.1"/>
    <property type="molecule type" value="Genomic_DNA"/>
</dbReference>
<protein>
    <submittedName>
        <fullName evidence="8">Integral membrane protein</fullName>
    </submittedName>
</protein>
<dbReference type="PANTHER" id="PTHR40077">
    <property type="entry name" value="MEMBRANE PROTEIN-RELATED"/>
    <property type="match status" value="1"/>
</dbReference>